<evidence type="ECO:0000256" key="7">
    <source>
        <dbReference type="SAM" id="Phobius"/>
    </source>
</evidence>
<dbReference type="InterPro" id="IPR036259">
    <property type="entry name" value="MFS_trans_sf"/>
</dbReference>
<evidence type="ECO:0000256" key="1">
    <source>
        <dbReference type="ARBA" id="ARBA00004141"/>
    </source>
</evidence>
<dbReference type="PROSITE" id="PS50850">
    <property type="entry name" value="MFS"/>
    <property type="match status" value="1"/>
</dbReference>
<feature type="region of interest" description="Disordered" evidence="6">
    <location>
        <begin position="676"/>
        <end position="697"/>
    </location>
</feature>
<feature type="transmembrane region" description="Helical" evidence="7">
    <location>
        <begin position="932"/>
        <end position="956"/>
    </location>
</feature>
<feature type="region of interest" description="Disordered" evidence="6">
    <location>
        <begin position="65"/>
        <end position="99"/>
    </location>
</feature>
<accession>A0A8H7V999</accession>
<keyword evidence="10" id="KW-1185">Reference proteome</keyword>
<evidence type="ECO:0000256" key="5">
    <source>
        <dbReference type="ARBA" id="ARBA00023136"/>
    </source>
</evidence>
<feature type="transmembrane region" description="Helical" evidence="7">
    <location>
        <begin position="873"/>
        <end position="892"/>
    </location>
</feature>
<dbReference type="SUPFAM" id="SSF103473">
    <property type="entry name" value="MFS general substrate transporter"/>
    <property type="match status" value="2"/>
</dbReference>
<evidence type="ECO:0000313" key="9">
    <source>
        <dbReference type="EMBL" id="KAG2211955.1"/>
    </source>
</evidence>
<dbReference type="GO" id="GO:0022857">
    <property type="term" value="F:transmembrane transporter activity"/>
    <property type="evidence" value="ECO:0007669"/>
    <property type="project" value="InterPro"/>
</dbReference>
<evidence type="ECO:0000313" key="10">
    <source>
        <dbReference type="Proteomes" id="UP000603453"/>
    </source>
</evidence>
<feature type="compositionally biased region" description="Polar residues" evidence="6">
    <location>
        <begin position="680"/>
        <end position="693"/>
    </location>
</feature>
<evidence type="ECO:0000256" key="2">
    <source>
        <dbReference type="ARBA" id="ARBA00005241"/>
    </source>
</evidence>
<feature type="transmembrane region" description="Helical" evidence="7">
    <location>
        <begin position="516"/>
        <end position="535"/>
    </location>
</feature>
<dbReference type="InterPro" id="IPR051717">
    <property type="entry name" value="MFS_MFSD6"/>
</dbReference>
<feature type="transmembrane region" description="Helical" evidence="7">
    <location>
        <begin position="837"/>
        <end position="861"/>
    </location>
</feature>
<dbReference type="Proteomes" id="UP000603453">
    <property type="component" value="Unassembled WGS sequence"/>
</dbReference>
<proteinExistence type="inferred from homology"/>
<feature type="domain" description="Major facilitator superfamily (MFS) profile" evidence="8">
    <location>
        <begin position="776"/>
        <end position="962"/>
    </location>
</feature>
<comment type="similarity">
    <text evidence="2">Belongs to the major facilitator superfamily. MFSD6 family.</text>
</comment>
<dbReference type="EMBL" id="JAEPRD010000007">
    <property type="protein sequence ID" value="KAG2211955.1"/>
    <property type="molecule type" value="Genomic_DNA"/>
</dbReference>
<feature type="region of interest" description="Disordered" evidence="6">
    <location>
        <begin position="392"/>
        <end position="435"/>
    </location>
</feature>
<sequence>MIIDLKTTKNVVFQKPDAIDTPVYEKPNAYDEDPPTVTTSRHSSRSSKMTVDSFASRYFQRKEPSVAASFSTPPSSTLSTVDCYSPNTPVESPPLSPKSAIRKETSMYCSQIDYQHITSFILSQPTPTTQTNFGHHHEDNITIQDNTPFSYYVIPTSPANSIAGVDTTAAKTTTTFSTPATATAPAPSPAAPAAATAILSNDSGIVSSFFLQQTKRNTTTKTSRKIPNNNTVVYCFKKSSVLKPNQHQIYLHIDHPDDGEDEEVMVYRKIQPYSYTWGFQSMLYCNKNDGQGIKVAEARRRPFQKDIIIESADYDNSEIEDISQTYINNLKNIPATHNIHSQDLIKRSQSNILFEYEIWFHGSRMRWKRPSLLSHDFTCEIKLTRQETKIYQQQKKLNGSQNRRRKNNSVRSRTTEDGFIDSDSDNDEDDHDNHSHKTCRRWKLIAEFDSENMGYSSKEFVLSAAPPYLPLYYHDVLGFSSDQIGFVLAIAPFIQSIACPLWTYTVDKKPKLHGTTMAITSLLGGSAVMTIMFVGHSVSSEVVVPTGFTNMLQLELSNRTLVLMTSTLALAFAFFTLPNLSLVDSAVMKMLGPNKILYGEQRLWGSVSAGLTILLVGQLISITGSLDGLFWVFGASTLLFIICSLMVNVNSSEYQLIPEMIDHVEEDLERISSRERLLESGQTENSEKSSSGNRHPINYNSINNSNSHYVELFKSDSVTSAHTIREEADETLGVIGGVDLGLAISRIASIDQSMVGLANVTSEDIPSPSSVFKSVRVLTFLITTLLFGFVLSIIVNFLFLFLGRDLQMPASWIGWTGPTTGITELLCFCFSKQLTEIFGVTNMIIIAHVATIVRCLIYTILTPDSFITNVSALLLQTLHGVGFGIFWATAVSEMDGFFPPEQRSVAQGMLGALHFGLGTGLGALTGGYLYEYMGAICMFRIAALVATINMGIFYVGRMERFR</sequence>
<organism evidence="9 10">
    <name type="scientific">Mucor saturninus</name>
    <dbReference type="NCBI Taxonomy" id="64648"/>
    <lineage>
        <taxon>Eukaryota</taxon>
        <taxon>Fungi</taxon>
        <taxon>Fungi incertae sedis</taxon>
        <taxon>Mucoromycota</taxon>
        <taxon>Mucoromycotina</taxon>
        <taxon>Mucoromycetes</taxon>
        <taxon>Mucorales</taxon>
        <taxon>Mucorineae</taxon>
        <taxon>Mucoraceae</taxon>
        <taxon>Mucor</taxon>
    </lineage>
</organism>
<evidence type="ECO:0000256" key="6">
    <source>
        <dbReference type="SAM" id="MobiDB-lite"/>
    </source>
</evidence>
<feature type="transmembrane region" description="Helical" evidence="7">
    <location>
        <begin position="812"/>
        <end position="830"/>
    </location>
</feature>
<protein>
    <recommendedName>
        <fullName evidence="8">Major facilitator superfamily (MFS) profile domain-containing protein</fullName>
    </recommendedName>
</protein>
<evidence type="ECO:0000256" key="3">
    <source>
        <dbReference type="ARBA" id="ARBA00022692"/>
    </source>
</evidence>
<evidence type="ECO:0000259" key="8">
    <source>
        <dbReference type="PROSITE" id="PS50850"/>
    </source>
</evidence>
<dbReference type="PANTHER" id="PTHR16172:SF41">
    <property type="entry name" value="MAJOR FACILITATOR SUPERFAMILY DOMAIN-CONTAINING PROTEIN 6-LIKE"/>
    <property type="match status" value="1"/>
</dbReference>
<feature type="transmembrane region" description="Helical" evidence="7">
    <location>
        <begin position="777"/>
        <end position="800"/>
    </location>
</feature>
<dbReference type="OrthoDB" id="515887at2759"/>
<dbReference type="Gene3D" id="1.20.1250.20">
    <property type="entry name" value="MFS general substrate transporter like domains"/>
    <property type="match status" value="2"/>
</dbReference>
<feature type="transmembrane region" description="Helical" evidence="7">
    <location>
        <begin position="603"/>
        <end position="622"/>
    </location>
</feature>
<evidence type="ECO:0000256" key="4">
    <source>
        <dbReference type="ARBA" id="ARBA00022989"/>
    </source>
</evidence>
<feature type="compositionally biased region" description="Acidic residues" evidence="6">
    <location>
        <begin position="418"/>
        <end position="430"/>
    </location>
</feature>
<dbReference type="PANTHER" id="PTHR16172">
    <property type="entry name" value="MAJOR FACILITATOR SUPERFAMILY DOMAIN-CONTAINING PROTEIN 6-LIKE"/>
    <property type="match status" value="1"/>
</dbReference>
<name>A0A8H7V999_9FUNG</name>
<feature type="transmembrane region" description="Helical" evidence="7">
    <location>
        <begin position="904"/>
        <end position="926"/>
    </location>
</feature>
<feature type="transmembrane region" description="Helical" evidence="7">
    <location>
        <begin position="561"/>
        <end position="582"/>
    </location>
</feature>
<gene>
    <name evidence="9" type="ORF">INT47_004642</name>
</gene>
<dbReference type="GO" id="GO:0016020">
    <property type="term" value="C:membrane"/>
    <property type="evidence" value="ECO:0007669"/>
    <property type="project" value="UniProtKB-SubCell"/>
</dbReference>
<feature type="transmembrane region" description="Helical" evidence="7">
    <location>
        <begin position="484"/>
        <end position="504"/>
    </location>
</feature>
<comment type="caution">
    <text evidence="9">The sequence shown here is derived from an EMBL/GenBank/DDBJ whole genome shotgun (WGS) entry which is preliminary data.</text>
</comment>
<dbReference type="InterPro" id="IPR020846">
    <property type="entry name" value="MFS_dom"/>
</dbReference>
<dbReference type="AlphaFoldDB" id="A0A8H7V999"/>
<feature type="region of interest" description="Disordered" evidence="6">
    <location>
        <begin position="23"/>
        <end position="48"/>
    </location>
</feature>
<keyword evidence="4 7" id="KW-1133">Transmembrane helix</keyword>
<keyword evidence="5 7" id="KW-0472">Membrane</keyword>
<comment type="subcellular location">
    <subcellularLocation>
        <location evidence="1">Membrane</location>
        <topology evidence="1">Multi-pass membrane protein</topology>
    </subcellularLocation>
</comment>
<feature type="transmembrane region" description="Helical" evidence="7">
    <location>
        <begin position="628"/>
        <end position="647"/>
    </location>
</feature>
<feature type="compositionally biased region" description="Low complexity" evidence="6">
    <location>
        <begin position="65"/>
        <end position="81"/>
    </location>
</feature>
<reference evidence="9" key="1">
    <citation type="submission" date="2020-12" db="EMBL/GenBank/DDBJ databases">
        <title>Metabolic potential, ecology and presence of endohyphal bacteria is reflected in genomic diversity of Mucoromycotina.</title>
        <authorList>
            <person name="Muszewska A."/>
            <person name="Okrasinska A."/>
            <person name="Steczkiewicz K."/>
            <person name="Drgas O."/>
            <person name="Orlowska M."/>
            <person name="Perlinska-Lenart U."/>
            <person name="Aleksandrzak-Piekarczyk T."/>
            <person name="Szatraj K."/>
            <person name="Zielenkiewicz U."/>
            <person name="Pilsyk S."/>
            <person name="Malc E."/>
            <person name="Mieczkowski P."/>
            <person name="Kruszewska J.S."/>
            <person name="Biernat P."/>
            <person name="Pawlowska J."/>
        </authorList>
    </citation>
    <scope>NUCLEOTIDE SEQUENCE</scope>
    <source>
        <strain evidence="9">WA0000017839</strain>
    </source>
</reference>
<dbReference type="InterPro" id="IPR024989">
    <property type="entry name" value="MFS_assoc_dom"/>
</dbReference>
<keyword evidence="3 7" id="KW-0812">Transmembrane</keyword>
<dbReference type="Pfam" id="PF12832">
    <property type="entry name" value="MFS_1_like"/>
    <property type="match status" value="1"/>
</dbReference>